<keyword evidence="20" id="KW-1185">Reference proteome</keyword>
<evidence type="ECO:0000256" key="4">
    <source>
        <dbReference type="ARBA" id="ARBA00022553"/>
    </source>
</evidence>
<evidence type="ECO:0000256" key="12">
    <source>
        <dbReference type="ARBA" id="ARBA00023292"/>
    </source>
</evidence>
<dbReference type="RefSeq" id="XP_002423043.1">
    <property type="nucleotide sequence ID" value="XM_002422998.1"/>
</dbReference>
<feature type="disulfide bond" evidence="13">
    <location>
        <begin position="826"/>
        <end position="835"/>
    </location>
</feature>
<feature type="coiled-coil region" evidence="14">
    <location>
        <begin position="1553"/>
        <end position="1674"/>
    </location>
</feature>
<feature type="disulfide bond" evidence="13">
    <location>
        <begin position="984"/>
        <end position="993"/>
    </location>
</feature>
<protein>
    <submittedName>
        <fullName evidence="18">Laminin beta-1 chain, putative</fullName>
    </submittedName>
</protein>
<feature type="domain" description="Laminin EGF-like" evidence="15">
    <location>
        <begin position="257"/>
        <end position="322"/>
    </location>
</feature>
<feature type="disulfide bond" evidence="13">
    <location>
        <begin position="1065"/>
        <end position="1082"/>
    </location>
</feature>
<dbReference type="OMA" id="ECTHNTA"/>
<dbReference type="EMBL" id="AAZO01000387">
    <property type="status" value="NOT_ANNOTATED_CDS"/>
    <property type="molecule type" value="Genomic_DNA"/>
</dbReference>
<dbReference type="Gene3D" id="2.170.300.10">
    <property type="entry name" value="Tie2 ligand-binding domain superfamily"/>
    <property type="match status" value="1"/>
</dbReference>
<reference evidence="18" key="2">
    <citation type="submission" date="2007-04" db="EMBL/GenBank/DDBJ databases">
        <title>The genome of the human body louse.</title>
        <authorList>
            <consortium name="The Human Body Louse Genome Consortium"/>
            <person name="Kirkness E."/>
            <person name="Walenz B."/>
            <person name="Hass B."/>
            <person name="Bruggner R."/>
            <person name="Strausberg R."/>
        </authorList>
    </citation>
    <scope>NUCLEOTIDE SEQUENCE</scope>
    <source>
        <strain evidence="18">USDA</strain>
    </source>
</reference>
<feature type="domain" description="Laminin EGF-like" evidence="15">
    <location>
        <begin position="323"/>
        <end position="385"/>
    </location>
</feature>
<feature type="domain" description="Laminin EGF-like" evidence="15">
    <location>
        <begin position="386"/>
        <end position="445"/>
    </location>
</feature>
<evidence type="ECO:0000259" key="16">
    <source>
        <dbReference type="PROSITE" id="PS51116"/>
    </source>
</evidence>
<dbReference type="GO" id="GO:0009887">
    <property type="term" value="P:animal organ morphogenesis"/>
    <property type="evidence" value="ECO:0007669"/>
    <property type="project" value="TreeGrafter"/>
</dbReference>
<feature type="disulfide bond" evidence="13">
    <location>
        <begin position="1084"/>
        <end position="1093"/>
    </location>
</feature>
<dbReference type="InterPro" id="IPR021793">
    <property type="entry name" value="Oprl"/>
</dbReference>
<feature type="disulfide bond" evidence="13">
    <location>
        <begin position="1063"/>
        <end position="1075"/>
    </location>
</feature>
<dbReference type="GO" id="GO:0007411">
    <property type="term" value="P:axon guidance"/>
    <property type="evidence" value="ECO:0007669"/>
    <property type="project" value="TreeGrafter"/>
</dbReference>
<feature type="disulfide bond" evidence="13">
    <location>
        <begin position="416"/>
        <end position="425"/>
    </location>
</feature>
<evidence type="ECO:0000256" key="10">
    <source>
        <dbReference type="ARBA" id="ARBA00023157"/>
    </source>
</evidence>
<dbReference type="GO" id="GO:0030054">
    <property type="term" value="C:cell junction"/>
    <property type="evidence" value="ECO:0007669"/>
    <property type="project" value="UniProtKB-ARBA"/>
</dbReference>
<dbReference type="Pfam" id="PF21199">
    <property type="entry name" value="LAMININ_IV_B"/>
    <property type="match status" value="1"/>
</dbReference>
<dbReference type="EnsemblMetazoa" id="PHUM032490-RA">
    <property type="protein sequence ID" value="PHUM032490-PA"/>
    <property type="gene ID" value="PHUM032490"/>
</dbReference>
<feature type="domain" description="Laminin EGF-like" evidence="15">
    <location>
        <begin position="1063"/>
        <end position="1110"/>
    </location>
</feature>
<evidence type="ECO:0000256" key="8">
    <source>
        <dbReference type="ARBA" id="ARBA00022889"/>
    </source>
</evidence>
<keyword evidence="3" id="KW-0272">Extracellular matrix</keyword>
<dbReference type="Gene3D" id="2.10.25.10">
    <property type="entry name" value="Laminin"/>
    <property type="match status" value="11"/>
</dbReference>
<dbReference type="FunFam" id="2.10.25.10:FF:000084">
    <property type="entry name" value="Laminin subunit alpha 3"/>
    <property type="match status" value="1"/>
</dbReference>
<feature type="domain" description="Laminin EGF-like" evidence="15">
    <location>
        <begin position="1111"/>
        <end position="1157"/>
    </location>
</feature>
<feature type="domain" description="Laminin EGF-like" evidence="15">
    <location>
        <begin position="446"/>
        <end position="496"/>
    </location>
</feature>
<feature type="domain" description="Laminin EGF-like" evidence="15">
    <location>
        <begin position="758"/>
        <end position="805"/>
    </location>
</feature>
<dbReference type="Proteomes" id="UP000009046">
    <property type="component" value="Unassembled WGS sequence"/>
</dbReference>
<dbReference type="Pfam" id="PF00055">
    <property type="entry name" value="Laminin_N"/>
    <property type="match status" value="1"/>
</dbReference>
<feature type="disulfide bond" evidence="13">
    <location>
        <begin position="468"/>
        <end position="477"/>
    </location>
</feature>
<feature type="coiled-coil region" evidence="14">
    <location>
        <begin position="1341"/>
        <end position="1375"/>
    </location>
</feature>
<keyword evidence="12 13" id="KW-0424">Laminin EGF-like domain</keyword>
<feature type="domain" description="Laminin IV type B" evidence="16">
    <location>
        <begin position="536"/>
        <end position="752"/>
    </location>
</feature>
<dbReference type="CDD" id="cd00055">
    <property type="entry name" value="EGF_Lam"/>
    <property type="match status" value="13"/>
</dbReference>
<dbReference type="GeneID" id="8232278"/>
<feature type="disulfide bond" evidence="13">
    <location>
        <begin position="760"/>
        <end position="777"/>
    </location>
</feature>
<feature type="domain" description="Laminin N-terminal" evidence="17">
    <location>
        <begin position="20"/>
        <end position="256"/>
    </location>
</feature>
<dbReference type="InParanoid" id="E0VA99"/>
<keyword evidence="5" id="KW-0732">Signal</keyword>
<evidence type="ECO:0000256" key="7">
    <source>
        <dbReference type="ARBA" id="ARBA00022869"/>
    </source>
</evidence>
<keyword evidence="6" id="KW-0677">Repeat</keyword>
<dbReference type="HOGENOM" id="CLU_001560_1_0_1"/>
<dbReference type="SMART" id="SM00136">
    <property type="entry name" value="LamNT"/>
    <property type="match status" value="1"/>
</dbReference>
<reference evidence="19" key="3">
    <citation type="submission" date="2021-02" db="UniProtKB">
        <authorList>
            <consortium name="EnsemblMetazoa"/>
        </authorList>
    </citation>
    <scope>IDENTIFICATION</scope>
    <source>
        <strain evidence="19">USDA</strain>
    </source>
</reference>
<dbReference type="FunFam" id="2.10.25.10:FF:000135">
    <property type="entry name" value="Laminin subunit beta 4"/>
    <property type="match status" value="2"/>
</dbReference>
<evidence type="ECO:0000259" key="15">
    <source>
        <dbReference type="PROSITE" id="PS50027"/>
    </source>
</evidence>
<feature type="coiled-coil region" evidence="14">
    <location>
        <begin position="1727"/>
        <end position="1754"/>
    </location>
</feature>
<evidence type="ECO:0000256" key="11">
    <source>
        <dbReference type="ARBA" id="ARBA00023180"/>
    </source>
</evidence>
<organism>
    <name type="scientific">Pediculus humanus subsp. corporis</name>
    <name type="common">Body louse</name>
    <dbReference type="NCBI Taxonomy" id="121224"/>
    <lineage>
        <taxon>Eukaryota</taxon>
        <taxon>Metazoa</taxon>
        <taxon>Ecdysozoa</taxon>
        <taxon>Arthropoda</taxon>
        <taxon>Hexapoda</taxon>
        <taxon>Insecta</taxon>
        <taxon>Pterygota</taxon>
        <taxon>Neoptera</taxon>
        <taxon>Paraneoptera</taxon>
        <taxon>Psocodea</taxon>
        <taxon>Troctomorpha</taxon>
        <taxon>Phthiraptera</taxon>
        <taxon>Anoplura</taxon>
        <taxon>Pediculidae</taxon>
        <taxon>Pediculus</taxon>
    </lineage>
</organism>
<gene>
    <name evidence="19" type="primary">8232278</name>
    <name evidence="18" type="ORF">Phum_PHUM032490</name>
</gene>
<feature type="domain" description="Laminin EGF-like" evidence="15">
    <location>
        <begin position="1012"/>
        <end position="1062"/>
    </location>
</feature>
<dbReference type="PANTHER" id="PTHR10574">
    <property type="entry name" value="NETRIN/LAMININ-RELATED"/>
    <property type="match status" value="1"/>
</dbReference>
<dbReference type="STRING" id="121224.E0VA99"/>
<dbReference type="FunFam" id="2.170.300.10:FF:000004">
    <property type="entry name" value="Laminin subunit beta 1"/>
    <property type="match status" value="1"/>
</dbReference>
<keyword evidence="11" id="KW-0325">Glycoprotein</keyword>
<dbReference type="FunFam" id="2.10.25.10:FF:000138">
    <property type="entry name" value="Laminin subunit beta 1"/>
    <property type="match status" value="1"/>
</dbReference>
<feature type="domain" description="Laminin EGF-like" evidence="15">
    <location>
        <begin position="806"/>
        <end position="850"/>
    </location>
</feature>
<evidence type="ECO:0000259" key="17">
    <source>
        <dbReference type="PROSITE" id="PS51117"/>
    </source>
</evidence>
<keyword evidence="7" id="KW-0084">Basement membrane</keyword>
<evidence type="ECO:0000256" key="6">
    <source>
        <dbReference type="ARBA" id="ARBA00022737"/>
    </source>
</evidence>
<name>E0VA99_PEDHC</name>
<feature type="disulfide bond" evidence="13">
    <location>
        <begin position="480"/>
        <end position="494"/>
    </location>
</feature>
<dbReference type="InterPro" id="IPR013015">
    <property type="entry name" value="Laminin_IV_B"/>
</dbReference>
<feature type="domain" description="Laminin EGF-like" evidence="15">
    <location>
        <begin position="851"/>
        <end position="900"/>
    </location>
</feature>
<dbReference type="InterPro" id="IPR000742">
    <property type="entry name" value="EGF"/>
</dbReference>
<dbReference type="Pfam" id="PF00053">
    <property type="entry name" value="EGF_laminin"/>
    <property type="match status" value="11"/>
</dbReference>
<evidence type="ECO:0000256" key="2">
    <source>
        <dbReference type="ARBA" id="ARBA00022525"/>
    </source>
</evidence>
<dbReference type="Gene3D" id="2.60.120.260">
    <property type="entry name" value="Galactose-binding domain-like"/>
    <property type="match status" value="1"/>
</dbReference>
<reference evidence="18" key="1">
    <citation type="submission" date="2007-04" db="EMBL/GenBank/DDBJ databases">
        <title>Annotation of Pediculus humanus corporis strain USDA.</title>
        <authorList>
            <person name="Kirkness E."/>
            <person name="Hannick L."/>
            <person name="Hass B."/>
            <person name="Bruggner R."/>
            <person name="Lawson D."/>
            <person name="Bidwell S."/>
            <person name="Joardar V."/>
            <person name="Caler E."/>
            <person name="Walenz B."/>
            <person name="Inman J."/>
            <person name="Schobel S."/>
            <person name="Galinsky K."/>
            <person name="Amedeo P."/>
            <person name="Strausberg R."/>
        </authorList>
    </citation>
    <scope>NUCLEOTIDE SEQUENCE</scope>
    <source>
        <strain evidence="18">USDA</strain>
    </source>
</reference>
<evidence type="ECO:0000313" key="19">
    <source>
        <dbReference type="EnsemblMetazoa" id="PHUM032490-PA"/>
    </source>
</evidence>
<comment type="caution">
    <text evidence="13">Lacks conserved residue(s) required for the propagation of feature annotation.</text>
</comment>
<dbReference type="FunCoup" id="E0VA99">
    <property type="interactions" value="65"/>
</dbReference>
<dbReference type="InterPro" id="IPR008211">
    <property type="entry name" value="Laminin_N"/>
</dbReference>
<dbReference type="FunFam" id="2.10.25.10:FF:000145">
    <property type="entry name" value="Laminin subunit beta 1"/>
    <property type="match status" value="1"/>
</dbReference>
<dbReference type="FunFam" id="2.60.120.260:FF:000010">
    <property type="entry name" value="Laminin subunit beta 1"/>
    <property type="match status" value="1"/>
</dbReference>
<dbReference type="VEuPathDB" id="VectorBase:PHUM032490"/>
<dbReference type="GO" id="GO:0043256">
    <property type="term" value="C:laminin complex"/>
    <property type="evidence" value="ECO:0007669"/>
    <property type="project" value="TreeGrafter"/>
</dbReference>
<dbReference type="GO" id="GO:0016477">
    <property type="term" value="P:cell migration"/>
    <property type="evidence" value="ECO:0007669"/>
    <property type="project" value="TreeGrafter"/>
</dbReference>
<dbReference type="FunFam" id="2.10.25.10:FF:000130">
    <property type="entry name" value="Laminin subunit beta 1"/>
    <property type="match status" value="1"/>
</dbReference>
<dbReference type="SMART" id="SM00180">
    <property type="entry name" value="EGF_Lam"/>
    <property type="match status" value="13"/>
</dbReference>
<dbReference type="GO" id="GO:0070831">
    <property type="term" value="P:basement membrane assembly"/>
    <property type="evidence" value="ECO:0007669"/>
    <property type="project" value="TreeGrafter"/>
</dbReference>
<dbReference type="InterPro" id="IPR056863">
    <property type="entry name" value="LMN_ATRN_NET-like_EGF"/>
</dbReference>
<feature type="domain" description="Laminin EGF-like" evidence="15">
    <location>
        <begin position="960"/>
        <end position="1011"/>
    </location>
</feature>
<dbReference type="GO" id="GO:0009888">
    <property type="term" value="P:tissue development"/>
    <property type="evidence" value="ECO:0007669"/>
    <property type="project" value="TreeGrafter"/>
</dbReference>
<feature type="coiled-coil region" evidence="14">
    <location>
        <begin position="1415"/>
        <end position="1460"/>
    </location>
</feature>
<evidence type="ECO:0000313" key="20">
    <source>
        <dbReference type="Proteomes" id="UP000009046"/>
    </source>
</evidence>
<proteinExistence type="predicted"/>
<feature type="disulfide bond" evidence="13">
    <location>
        <begin position="1111"/>
        <end position="1123"/>
    </location>
</feature>
<comment type="subcellular location">
    <subcellularLocation>
        <location evidence="1">Secreted</location>
        <location evidence="1">Extracellular space</location>
        <location evidence="1">Extracellular matrix</location>
        <location evidence="1">Basement membrane</location>
    </subcellularLocation>
</comment>
<dbReference type="EMBL" id="DS235005">
    <property type="protein sequence ID" value="EEB10305.1"/>
    <property type="molecule type" value="Genomic_DNA"/>
</dbReference>
<evidence type="ECO:0000256" key="13">
    <source>
        <dbReference type="PROSITE-ProRule" id="PRU00460"/>
    </source>
</evidence>
<dbReference type="InterPro" id="IPR050440">
    <property type="entry name" value="Laminin/Netrin_ECM"/>
</dbReference>
<dbReference type="PROSITE" id="PS51117">
    <property type="entry name" value="LAMININ_NTER"/>
    <property type="match status" value="1"/>
</dbReference>
<feature type="disulfide bond" evidence="13">
    <location>
        <begin position="1113"/>
        <end position="1130"/>
    </location>
</feature>
<keyword evidence="8" id="KW-0130">Cell adhesion</keyword>
<feature type="disulfide bond" evidence="13">
    <location>
        <begin position="779"/>
        <end position="788"/>
    </location>
</feature>
<dbReference type="FunFam" id="2.170.300.10:FF:000001">
    <property type="entry name" value="Laminin subunit beta-1"/>
    <property type="match status" value="1"/>
</dbReference>
<dbReference type="KEGG" id="phu:Phum_PHUM032490"/>
<dbReference type="OrthoDB" id="5985440at2759"/>
<evidence type="ECO:0000313" key="18">
    <source>
        <dbReference type="EMBL" id="EEB10305.1"/>
    </source>
</evidence>
<feature type="disulfide bond" evidence="13">
    <location>
        <begin position="1035"/>
        <end position="1044"/>
    </location>
</feature>
<feature type="disulfide bond" evidence="13">
    <location>
        <begin position="758"/>
        <end position="770"/>
    </location>
</feature>
<dbReference type="SUPFAM" id="SSF57196">
    <property type="entry name" value="EGF/Laminin"/>
    <property type="match status" value="13"/>
</dbReference>
<keyword evidence="10 13" id="KW-1015">Disulfide bond</keyword>
<dbReference type="PROSITE" id="PS01248">
    <property type="entry name" value="EGF_LAM_1"/>
    <property type="match status" value="6"/>
</dbReference>
<sequence>MANCVITNQQYRYSRTQTCETGSCYPATGNLLIGRESQLRATSTCGIRKQERYCIVSHLEGPKKCFWCDSRYHNQYDKSLSHNISNIVDIHPRELDPWWQSENGVENVSIQLDMEAEFHFTHLVIHFKTFRPAAMLIERSQDKGRTWHVYRYFAHDCYKVWGMRPDIPRSLSDVICEEKYSYVNPSSGGELIFRVIPPNIPVEDPFASEVQELVKMTNLRINFTKLHTLGDNLLDKREEIQEKYYYAINHMVVRGSCSCYGHASRCLPLPEKANSYYPPDMVHGQCECTHNTKGLNCNECEDFYNDLPWKPAFGKSQNACKRCNCNSHATSCHFDSAVFELTGNVTGGVCDNCQHNTQGRNCEECIPFYYHDPGYDIQDPNACQPCDCDPRGSTDDGICDSHTDPGNGLESGRCHCKPNVDGRRCDRCKEGYWNFDENSPEGCQACSCNIHGTVNNQGCNVNTGECTCKRYVTGRDCNQCLPQFWGLSEDRDGCKPCNCDLGGAYNNDCDVITGQCRCRPHVVGRACDQPEQSYFTAYPDYLIYEAELSKGSGDSQVVVLEPNREGRGNIWTGPGYMRTFEGSQLEFEINNIKTPMKYDLAVRYSPQLPNGWDNVKVHVEGLQPLDPNGPCAGTISNYESYDLHLPVESRSSQLPSPLCLEPGKTYKVRLDFRKYDPTVETPSASVLIDSIALLPRYDEIGFYRGSPENEINHEEFRRYRCGEMFQYANKFPSRQIPKICLKHLQSIGAFVHDGAFQCECNPTGSISYECDPLGGQCDCKPNVVGRRCDRCAPGTYGFGPEGCLACDCNSLALDNFCDQITGQCKCRQHTYGRVCDQCQIGFWNFPNCQRCECNGHADTCDLKTGVCISCRDATFGDRCDRCIEGYYGDPRLGIDIPCRPCPCPGSLDSGHSFASRCFLDPKTHDVVCNCHIGYSGSRCDVCADNYYGDPELPGGSCQACNCSNNVDITRPGNCDPKTGHCIQCLFNTEGEHCEKCKEGYYGDAINQQCRECVCDLLGTNATAGPCDRTTGQCPCLPNVIGLSCDTCKENHWKIASGNGCEPCGCDPVGSYSEQCNYFDGQCNCAPGFGSRRCDQCQAYFWGDPKVQCHQCECDVNGSATLQCHRNNGSCICLEGIGGSKCDKCARGYLGVAPDCRFCGECFKNWNDILEDLIVQSEKVILSASNIKNVGVQGAYTHKFLAMEKILDDVQDLLKNMNMSARELATTENLITPLKNNLLEAAEKLNETGKVLETTEQQIKWVDLDLNKLTDQMNVLLVATKELKENATKLQEANVEGALNLTRKAQKQSLDAEIKAIQIFENVLANSERQCKRAMTLYNRSIDEVNNMRHNNERTIASLKNRLESLNEKIPKLNEMVCGKNEVCDETCGGAGCGTCGGISCDSGAVTKANASFEVVKKTDQIIKEKEEKAEELLRGVAQAKQEASSAYDAAQDALMTAENAKNGSEKAIKESSEFFSNLEKFFSTPGAKPGDIRAAAEETLQMDINREPEQVRELALKINNAVAKLTNIDSILEETNADKKTAGKLKEEAVKVKTDAENILNVLEKVNQALEEAGDAQQKAGDAIQLANIDIAAAEDDLTQITSESSAAKSKANETMNTVKDLNGRLNTLKRRFLKNQLSASEIKEEVDAVSKDANNTLAEVQKLQDQYGVAEEKLMNRAGKSYTAKERAQRLFDRASQLFVNTNAKEKDLRGCCCCCCFNFYLEKWYEEKEKMFESLNDEMMMLSNKMDEYITKISSRSKHYSECVS</sequence>
<evidence type="ECO:0000256" key="1">
    <source>
        <dbReference type="ARBA" id="ARBA00004302"/>
    </source>
</evidence>
<dbReference type="eggNOG" id="KOG0994">
    <property type="taxonomic scope" value="Eukaryota"/>
</dbReference>
<dbReference type="PROSITE" id="PS50027">
    <property type="entry name" value="EGF_LAM_2"/>
    <property type="match status" value="11"/>
</dbReference>
<dbReference type="FunFam" id="2.10.25.10:FF:000101">
    <property type="entry name" value="Laminin subunit beta 1"/>
    <property type="match status" value="1"/>
</dbReference>
<accession>E0VA99</accession>
<dbReference type="GO" id="GO:0034446">
    <property type="term" value="P:substrate adhesion-dependent cell spreading"/>
    <property type="evidence" value="ECO:0007669"/>
    <property type="project" value="TreeGrafter"/>
</dbReference>
<feature type="disulfide bond" evidence="13">
    <location>
        <begin position="870"/>
        <end position="879"/>
    </location>
</feature>
<dbReference type="Pfam" id="PF11839">
    <property type="entry name" value="Alanine_zipper"/>
    <property type="match status" value="1"/>
</dbReference>
<feature type="disulfide bond" evidence="13">
    <location>
        <begin position="353"/>
        <end position="362"/>
    </location>
</feature>
<dbReference type="FunFam" id="2.10.25.10:FF:000065">
    <property type="entry name" value="Laminin subunit beta 1"/>
    <property type="match status" value="1"/>
</dbReference>
<dbReference type="InterPro" id="IPR002049">
    <property type="entry name" value="LE_dom"/>
</dbReference>
<dbReference type="SMART" id="SM00181">
    <property type="entry name" value="EGF"/>
    <property type="match status" value="7"/>
</dbReference>
<dbReference type="PRINTS" id="PR00011">
    <property type="entry name" value="EGFLAMININ"/>
</dbReference>
<dbReference type="Pfam" id="PF24973">
    <property type="entry name" value="EGF_LMN_ATRN"/>
    <property type="match status" value="2"/>
</dbReference>
<feature type="disulfide bond" evidence="13">
    <location>
        <begin position="1132"/>
        <end position="1141"/>
    </location>
</feature>
<dbReference type="PANTHER" id="PTHR10574:SF375">
    <property type="entry name" value="LAMININ SUBUNIT BETA-1"/>
    <property type="match status" value="1"/>
</dbReference>
<feature type="disulfide bond" evidence="13">
    <location>
        <begin position="288"/>
        <end position="297"/>
    </location>
</feature>
<evidence type="ECO:0000256" key="14">
    <source>
        <dbReference type="SAM" id="Coils"/>
    </source>
</evidence>
<keyword evidence="4" id="KW-0597">Phosphoprotein</keyword>
<dbReference type="PROSITE" id="PS51116">
    <property type="entry name" value="LAMININ_IVB"/>
    <property type="match status" value="1"/>
</dbReference>
<dbReference type="CTD" id="8232278"/>
<evidence type="ECO:0000256" key="5">
    <source>
        <dbReference type="ARBA" id="ARBA00022729"/>
    </source>
</evidence>
<evidence type="ECO:0000256" key="3">
    <source>
        <dbReference type="ARBA" id="ARBA00022530"/>
    </source>
</evidence>
<evidence type="ECO:0000256" key="9">
    <source>
        <dbReference type="ARBA" id="ARBA00023054"/>
    </source>
</evidence>
<keyword evidence="2" id="KW-0964">Secreted</keyword>
<dbReference type="FunFam" id="2.10.25.10:FF:000011">
    <property type="entry name" value="Cadherin EGF LAG seven-pass G-type receptor"/>
    <property type="match status" value="2"/>
</dbReference>
<keyword evidence="9 14" id="KW-0175">Coiled coil</keyword>
<dbReference type="FunFam" id="2.10.25.10:FF:000280">
    <property type="entry name" value="Laminin subunit beta 4"/>
    <property type="match status" value="1"/>
</dbReference>